<comment type="caution">
    <text evidence="2">The sequence shown here is derived from an EMBL/GenBank/DDBJ whole genome shotgun (WGS) entry which is preliminary data.</text>
</comment>
<keyword evidence="1" id="KW-0812">Transmembrane</keyword>
<feature type="transmembrane region" description="Helical" evidence="1">
    <location>
        <begin position="52"/>
        <end position="78"/>
    </location>
</feature>
<dbReference type="AlphaFoldDB" id="A0A9X1UYT1"/>
<evidence type="ECO:0000313" key="2">
    <source>
        <dbReference type="EMBL" id="MCG9972800.1"/>
    </source>
</evidence>
<feature type="transmembrane region" description="Helical" evidence="1">
    <location>
        <begin position="90"/>
        <end position="114"/>
    </location>
</feature>
<accession>A0A9X1UYT1</accession>
<keyword evidence="1" id="KW-1133">Transmembrane helix</keyword>
<gene>
    <name evidence="2" type="ORF">LU635_14210</name>
</gene>
<dbReference type="RefSeq" id="WP_240100156.1">
    <property type="nucleotide sequence ID" value="NZ_JAJSON010000025.1"/>
</dbReference>
<keyword evidence="1" id="KW-0472">Membrane</keyword>
<protein>
    <submittedName>
        <fullName evidence="2">Uncharacterized protein</fullName>
    </submittedName>
</protein>
<reference evidence="2" key="1">
    <citation type="submission" date="2021-12" db="EMBL/GenBank/DDBJ databases">
        <title>Description of Gramella crocea sp. nov., a new bacterium isolated from activated sludge.</title>
        <authorList>
            <person name="Zhang X."/>
        </authorList>
    </citation>
    <scope>NUCLEOTIDE SEQUENCE</scope>
    <source>
        <strain evidence="2">YB25</strain>
    </source>
</reference>
<proteinExistence type="predicted"/>
<evidence type="ECO:0000313" key="3">
    <source>
        <dbReference type="Proteomes" id="UP001139344"/>
    </source>
</evidence>
<sequence>MTAENHNLNVFRVLFLIKGIFTLLISFFPLIYIFMGLFIFNNEWQNSHEFGLTGLAFVLFGSVIFLFLLTLGVLTLLAGKYIGDRRKYDFIFVIAILNCFTGILGILLGIFTIIELNKPQVKQLFGKPV</sequence>
<evidence type="ECO:0000256" key="1">
    <source>
        <dbReference type="SAM" id="Phobius"/>
    </source>
</evidence>
<dbReference type="EMBL" id="JAJSON010000025">
    <property type="protein sequence ID" value="MCG9972800.1"/>
    <property type="molecule type" value="Genomic_DNA"/>
</dbReference>
<keyword evidence="3" id="KW-1185">Reference proteome</keyword>
<organism evidence="2 3">
    <name type="scientific">Christiangramia crocea</name>
    <dbReference type="NCBI Taxonomy" id="2904124"/>
    <lineage>
        <taxon>Bacteria</taxon>
        <taxon>Pseudomonadati</taxon>
        <taxon>Bacteroidota</taxon>
        <taxon>Flavobacteriia</taxon>
        <taxon>Flavobacteriales</taxon>
        <taxon>Flavobacteriaceae</taxon>
        <taxon>Christiangramia</taxon>
    </lineage>
</organism>
<name>A0A9X1UYT1_9FLAO</name>
<feature type="transmembrane region" description="Helical" evidence="1">
    <location>
        <begin position="20"/>
        <end position="40"/>
    </location>
</feature>
<dbReference type="Proteomes" id="UP001139344">
    <property type="component" value="Unassembled WGS sequence"/>
</dbReference>